<organism evidence="2 3">
    <name type="scientific">Nocardioides cremeus</name>
    <dbReference type="NCBI Taxonomy" id="3058044"/>
    <lineage>
        <taxon>Bacteria</taxon>
        <taxon>Bacillati</taxon>
        <taxon>Actinomycetota</taxon>
        <taxon>Actinomycetes</taxon>
        <taxon>Propionibacteriales</taxon>
        <taxon>Nocardioidaceae</taxon>
        <taxon>Nocardioides</taxon>
    </lineage>
</organism>
<evidence type="ECO:0000313" key="3">
    <source>
        <dbReference type="Proteomes" id="UP001168363"/>
    </source>
</evidence>
<evidence type="ECO:0000313" key="2">
    <source>
        <dbReference type="EMBL" id="MDO3394907.1"/>
    </source>
</evidence>
<dbReference type="EMBL" id="JAULSC010000002">
    <property type="protein sequence ID" value="MDO3394907.1"/>
    <property type="molecule type" value="Genomic_DNA"/>
</dbReference>
<reference evidence="2" key="1">
    <citation type="submission" date="2023-06" db="EMBL/GenBank/DDBJ databases">
        <title>Genome sequence of Nocardioides sp. SOB44.</title>
        <authorList>
            <person name="Zhang G."/>
        </authorList>
    </citation>
    <scope>NUCLEOTIDE SEQUENCE</scope>
    <source>
        <strain evidence="2">SOB44</strain>
    </source>
</reference>
<keyword evidence="3" id="KW-1185">Reference proteome</keyword>
<sequence>MNENTNGIRDDRNQTGETSPAAAAFLAAMEEARSDNPKIEEE</sequence>
<gene>
    <name evidence="2" type="ORF">QWJ41_04195</name>
</gene>
<protein>
    <submittedName>
        <fullName evidence="2">Uncharacterized protein</fullName>
    </submittedName>
</protein>
<dbReference type="Proteomes" id="UP001168363">
    <property type="component" value="Unassembled WGS sequence"/>
</dbReference>
<proteinExistence type="predicted"/>
<feature type="region of interest" description="Disordered" evidence="1">
    <location>
        <begin position="1"/>
        <end position="21"/>
    </location>
</feature>
<accession>A0ABT8TRG6</accession>
<evidence type="ECO:0000256" key="1">
    <source>
        <dbReference type="SAM" id="MobiDB-lite"/>
    </source>
</evidence>
<dbReference type="RefSeq" id="WP_302705907.1">
    <property type="nucleotide sequence ID" value="NZ_JAULSC010000002.1"/>
</dbReference>
<name>A0ABT8TRG6_9ACTN</name>
<comment type="caution">
    <text evidence="2">The sequence shown here is derived from an EMBL/GenBank/DDBJ whole genome shotgun (WGS) entry which is preliminary data.</text>
</comment>